<comment type="caution">
    <text evidence="7">The sequence shown here is derived from an EMBL/GenBank/DDBJ whole genome shotgun (WGS) entry which is preliminary data.</text>
</comment>
<dbReference type="PIRSF" id="PIRSF015582">
    <property type="entry name" value="Cit_lyase_B"/>
    <property type="match status" value="1"/>
</dbReference>
<keyword evidence="8" id="KW-1185">Reference proteome</keyword>
<name>A0ABS1U1S2_9PROT</name>
<keyword evidence="7" id="KW-0456">Lyase</keyword>
<evidence type="ECO:0000256" key="4">
    <source>
        <dbReference type="ARBA" id="ARBA00022842"/>
    </source>
</evidence>
<dbReference type="GO" id="GO:0016829">
    <property type="term" value="F:lyase activity"/>
    <property type="evidence" value="ECO:0007669"/>
    <property type="project" value="UniProtKB-KW"/>
</dbReference>
<dbReference type="Proteomes" id="UP000660885">
    <property type="component" value="Unassembled WGS sequence"/>
</dbReference>
<dbReference type="EMBL" id="JAETWB010000003">
    <property type="protein sequence ID" value="MBL6078629.1"/>
    <property type="molecule type" value="Genomic_DNA"/>
</dbReference>
<evidence type="ECO:0000313" key="7">
    <source>
        <dbReference type="EMBL" id="MBL6078629.1"/>
    </source>
</evidence>
<reference evidence="7 8" key="1">
    <citation type="submission" date="2021-01" db="EMBL/GenBank/DDBJ databases">
        <title>Belnapia mucosa sp. nov. and Belnapia arida sp. nov., isolated from the Tabernas Desert (Almeria, Spain).</title>
        <authorList>
            <person name="Molina-Menor E."/>
            <person name="Vidal-Verdu A."/>
            <person name="Calonge A."/>
            <person name="Satari L."/>
            <person name="Pereto J."/>
            <person name="Porcar M."/>
        </authorList>
    </citation>
    <scope>NUCLEOTIDE SEQUENCE [LARGE SCALE GENOMIC DNA]</scope>
    <source>
        <strain evidence="7 8">T18</strain>
    </source>
</reference>
<dbReference type="PANTHER" id="PTHR32308">
    <property type="entry name" value="LYASE BETA SUBUNIT, PUTATIVE (AFU_ORTHOLOGUE AFUA_4G13030)-RELATED"/>
    <property type="match status" value="1"/>
</dbReference>
<accession>A0ABS1U1S2</accession>
<sequence length="310" mass="32764">MRSDGRSAEGRAGLNRPAQHKDLSMTLPNWRSLLFVPATAERFVARAHTRGADVIILDLEDSIPPPEKEAARAALPAAAAALHAEGQALAVRINRALDLAVPDIAAAIRPEVSALMLPKVMGPEHIRLLSEVVATREAALGMPLGHTRFIGIVETPQALPNLAAIALADPRMAALGLGSEDLSTELEAVPGADMLYPFGMMVVAAARGAGILPLGSIGAFADFRDLEGYRASLQRSRKLGFACTACIHPAHVPIINEEYGVAPAEADRARRLIAAFEEALAAGQGAVAFEGAMIDLPVVERARRLLARAR</sequence>
<evidence type="ECO:0000256" key="2">
    <source>
        <dbReference type="ARBA" id="ARBA00005568"/>
    </source>
</evidence>
<keyword evidence="4" id="KW-0460">Magnesium</keyword>
<dbReference type="InterPro" id="IPR005000">
    <property type="entry name" value="Aldolase/citrate-lyase_domain"/>
</dbReference>
<keyword evidence="3" id="KW-0479">Metal-binding</keyword>
<comment type="cofactor">
    <cofactor evidence="1">
        <name>Mg(2+)</name>
        <dbReference type="ChEBI" id="CHEBI:18420"/>
    </cofactor>
</comment>
<evidence type="ECO:0000256" key="3">
    <source>
        <dbReference type="ARBA" id="ARBA00022723"/>
    </source>
</evidence>
<gene>
    <name evidence="7" type="ORF">JMJ56_11480</name>
</gene>
<feature type="domain" description="HpcH/HpaI aldolase/citrate lyase" evidence="6">
    <location>
        <begin position="31"/>
        <end position="249"/>
    </location>
</feature>
<dbReference type="InterPro" id="IPR015813">
    <property type="entry name" value="Pyrv/PenolPyrv_kinase-like_dom"/>
</dbReference>
<evidence type="ECO:0000256" key="1">
    <source>
        <dbReference type="ARBA" id="ARBA00001946"/>
    </source>
</evidence>
<evidence type="ECO:0000256" key="5">
    <source>
        <dbReference type="SAM" id="MobiDB-lite"/>
    </source>
</evidence>
<evidence type="ECO:0000259" key="6">
    <source>
        <dbReference type="Pfam" id="PF03328"/>
    </source>
</evidence>
<dbReference type="InterPro" id="IPR011206">
    <property type="entry name" value="Citrate_lyase_beta/mcl1/mcl2"/>
</dbReference>
<protein>
    <submittedName>
        <fullName evidence="7">CoA ester lyase</fullName>
    </submittedName>
</protein>
<feature type="region of interest" description="Disordered" evidence="5">
    <location>
        <begin position="1"/>
        <end position="20"/>
    </location>
</feature>
<comment type="similarity">
    <text evidence="2">Belongs to the HpcH/HpaI aldolase family.</text>
</comment>
<dbReference type="SUPFAM" id="SSF51621">
    <property type="entry name" value="Phosphoenolpyruvate/pyruvate domain"/>
    <property type="match status" value="1"/>
</dbReference>
<dbReference type="InterPro" id="IPR040442">
    <property type="entry name" value="Pyrv_kinase-like_dom_sf"/>
</dbReference>
<dbReference type="Gene3D" id="3.20.20.60">
    <property type="entry name" value="Phosphoenolpyruvate-binding domains"/>
    <property type="match status" value="1"/>
</dbReference>
<proteinExistence type="inferred from homology"/>
<organism evidence="7 8">
    <name type="scientific">Belnapia arida</name>
    <dbReference type="NCBI Taxonomy" id="2804533"/>
    <lineage>
        <taxon>Bacteria</taxon>
        <taxon>Pseudomonadati</taxon>
        <taxon>Pseudomonadota</taxon>
        <taxon>Alphaproteobacteria</taxon>
        <taxon>Acetobacterales</taxon>
        <taxon>Roseomonadaceae</taxon>
        <taxon>Belnapia</taxon>
    </lineage>
</organism>
<dbReference type="PANTHER" id="PTHR32308:SF0">
    <property type="entry name" value="HPCH_HPAI ALDOLASE_CITRATE LYASE DOMAIN-CONTAINING PROTEIN"/>
    <property type="match status" value="1"/>
</dbReference>
<evidence type="ECO:0000313" key="8">
    <source>
        <dbReference type="Proteomes" id="UP000660885"/>
    </source>
</evidence>
<dbReference type="Pfam" id="PF03328">
    <property type="entry name" value="HpcH_HpaI"/>
    <property type="match status" value="1"/>
</dbReference>